<dbReference type="GO" id="GO:0000785">
    <property type="term" value="C:chromatin"/>
    <property type="evidence" value="ECO:0007669"/>
    <property type="project" value="TreeGrafter"/>
</dbReference>
<evidence type="ECO:0000256" key="2">
    <source>
        <dbReference type="ARBA" id="ARBA00022705"/>
    </source>
</evidence>
<proteinExistence type="inferred from homology"/>
<dbReference type="EnsemblPlants" id="evm.model.01.1642">
    <property type="protein sequence ID" value="cds.evm.model.01.1642"/>
    <property type="gene ID" value="evm.TU.01.1642"/>
</dbReference>
<dbReference type="PANTHER" id="PTHR13395">
    <property type="entry name" value="SISTER CHROMATID COHESION PROTEIN DCC1-RELATED"/>
    <property type="match status" value="1"/>
</dbReference>
<dbReference type="GO" id="GO:0006260">
    <property type="term" value="P:DNA replication"/>
    <property type="evidence" value="ECO:0007669"/>
    <property type="project" value="UniProtKB-KW"/>
</dbReference>
<sequence length="117" mass="13241">MTGLWMHFDLDKVVNVLQSDGYLRKPAEHCLSVFGQKLIEGLDTGSVWKLDEKKVCVHFAKQILKGGKKKMESFIEWKKKIPEGLQINIDMLKGEVLTERLGVDAWVYAFSSAINSG</sequence>
<dbReference type="InterPro" id="IPR019128">
    <property type="entry name" value="Dcc1"/>
</dbReference>
<comment type="similarity">
    <text evidence="1">Belongs to the DCC1 family.</text>
</comment>
<evidence type="ECO:0000313" key="4">
    <source>
        <dbReference type="Proteomes" id="UP000596661"/>
    </source>
</evidence>
<organism evidence="3 4">
    <name type="scientific">Cannabis sativa</name>
    <name type="common">Hemp</name>
    <name type="synonym">Marijuana</name>
    <dbReference type="NCBI Taxonomy" id="3483"/>
    <lineage>
        <taxon>Eukaryota</taxon>
        <taxon>Viridiplantae</taxon>
        <taxon>Streptophyta</taxon>
        <taxon>Embryophyta</taxon>
        <taxon>Tracheophyta</taxon>
        <taxon>Spermatophyta</taxon>
        <taxon>Magnoliopsida</taxon>
        <taxon>eudicotyledons</taxon>
        <taxon>Gunneridae</taxon>
        <taxon>Pentapetalae</taxon>
        <taxon>rosids</taxon>
        <taxon>fabids</taxon>
        <taxon>Rosales</taxon>
        <taxon>Cannabaceae</taxon>
        <taxon>Cannabis</taxon>
    </lineage>
</organism>
<name>A0A803NHY8_CANSA</name>
<dbReference type="Proteomes" id="UP000596661">
    <property type="component" value="Chromosome 1"/>
</dbReference>
<keyword evidence="4" id="KW-1185">Reference proteome</keyword>
<keyword evidence="2" id="KW-0235">DNA replication</keyword>
<dbReference type="PANTHER" id="PTHR13395:SF6">
    <property type="entry name" value="SISTER CHROMATID COHESION PROTEIN DCC1"/>
    <property type="match status" value="1"/>
</dbReference>
<dbReference type="EMBL" id="UZAU01000041">
    <property type="status" value="NOT_ANNOTATED_CDS"/>
    <property type="molecule type" value="Genomic_DNA"/>
</dbReference>
<dbReference type="GO" id="GO:0031390">
    <property type="term" value="C:Ctf18 RFC-like complex"/>
    <property type="evidence" value="ECO:0007669"/>
    <property type="project" value="InterPro"/>
</dbReference>
<dbReference type="AlphaFoldDB" id="A0A803NHY8"/>
<reference evidence="3" key="1">
    <citation type="submission" date="2018-11" db="EMBL/GenBank/DDBJ databases">
        <authorList>
            <person name="Grassa J C."/>
        </authorList>
    </citation>
    <scope>NUCLEOTIDE SEQUENCE [LARGE SCALE GENOMIC DNA]</scope>
</reference>
<accession>A0A803NHY8</accession>
<dbReference type="Pfam" id="PF09724">
    <property type="entry name" value="Dcc1"/>
    <property type="match status" value="1"/>
</dbReference>
<evidence type="ECO:0000256" key="1">
    <source>
        <dbReference type="ARBA" id="ARBA00007017"/>
    </source>
</evidence>
<reference evidence="3" key="2">
    <citation type="submission" date="2021-03" db="UniProtKB">
        <authorList>
            <consortium name="EnsemblPlants"/>
        </authorList>
    </citation>
    <scope>IDENTIFICATION</scope>
</reference>
<evidence type="ECO:0000313" key="3">
    <source>
        <dbReference type="EnsemblPlants" id="cds.evm.model.01.1642"/>
    </source>
</evidence>
<dbReference type="GO" id="GO:0000775">
    <property type="term" value="C:chromosome, centromeric region"/>
    <property type="evidence" value="ECO:0007669"/>
    <property type="project" value="TreeGrafter"/>
</dbReference>
<dbReference type="GO" id="GO:0034088">
    <property type="term" value="P:maintenance of mitotic sister chromatid cohesion"/>
    <property type="evidence" value="ECO:0007669"/>
    <property type="project" value="TreeGrafter"/>
</dbReference>
<dbReference type="Gramene" id="evm.model.01.1642">
    <property type="protein sequence ID" value="cds.evm.model.01.1642"/>
    <property type="gene ID" value="evm.TU.01.1642"/>
</dbReference>
<protein>
    <submittedName>
        <fullName evidence="3">Uncharacterized protein</fullName>
    </submittedName>
</protein>